<sequence length="96" mass="10818">MQWQMVFVDAKARQCSQCRRGDDVTRIAFSQLLPTHAEGSCFVFLAYVTLAAQVTNRRRGQATRLLHGSPFSLVSSLLAGFSFSYSEKYRLSCSFL</sequence>
<evidence type="ECO:0000313" key="1">
    <source>
        <dbReference type="EMBL" id="GIY59769.1"/>
    </source>
</evidence>
<name>A0AAV4UPR8_CAEEX</name>
<dbReference type="AlphaFoldDB" id="A0AAV4UPR8"/>
<dbReference type="EMBL" id="BPLR01013243">
    <property type="protein sequence ID" value="GIY59769.1"/>
    <property type="molecule type" value="Genomic_DNA"/>
</dbReference>
<accession>A0AAV4UPR8</accession>
<gene>
    <name evidence="1" type="ORF">CEXT_435791</name>
</gene>
<organism evidence="1 2">
    <name type="scientific">Caerostris extrusa</name>
    <name type="common">Bark spider</name>
    <name type="synonym">Caerostris bankana</name>
    <dbReference type="NCBI Taxonomy" id="172846"/>
    <lineage>
        <taxon>Eukaryota</taxon>
        <taxon>Metazoa</taxon>
        <taxon>Ecdysozoa</taxon>
        <taxon>Arthropoda</taxon>
        <taxon>Chelicerata</taxon>
        <taxon>Arachnida</taxon>
        <taxon>Araneae</taxon>
        <taxon>Araneomorphae</taxon>
        <taxon>Entelegynae</taxon>
        <taxon>Araneoidea</taxon>
        <taxon>Araneidae</taxon>
        <taxon>Caerostris</taxon>
    </lineage>
</organism>
<evidence type="ECO:0000313" key="2">
    <source>
        <dbReference type="Proteomes" id="UP001054945"/>
    </source>
</evidence>
<reference evidence="1 2" key="1">
    <citation type="submission" date="2021-06" db="EMBL/GenBank/DDBJ databases">
        <title>Caerostris extrusa draft genome.</title>
        <authorList>
            <person name="Kono N."/>
            <person name="Arakawa K."/>
        </authorList>
    </citation>
    <scope>NUCLEOTIDE SEQUENCE [LARGE SCALE GENOMIC DNA]</scope>
</reference>
<protein>
    <submittedName>
        <fullName evidence="1">Uncharacterized protein</fullName>
    </submittedName>
</protein>
<comment type="caution">
    <text evidence="1">The sequence shown here is derived from an EMBL/GenBank/DDBJ whole genome shotgun (WGS) entry which is preliminary data.</text>
</comment>
<proteinExistence type="predicted"/>
<keyword evidence="2" id="KW-1185">Reference proteome</keyword>
<dbReference type="Proteomes" id="UP001054945">
    <property type="component" value="Unassembled WGS sequence"/>
</dbReference>